<reference evidence="2" key="1">
    <citation type="submission" date="2016-11" db="UniProtKB">
        <authorList>
            <consortium name="WormBaseParasite"/>
        </authorList>
    </citation>
    <scope>IDENTIFICATION</scope>
    <source>
        <strain evidence="2">pt0022</strain>
    </source>
</reference>
<feature type="chain" id="PRO_5009318346" evidence="1">
    <location>
        <begin position="24"/>
        <end position="305"/>
    </location>
</feature>
<keyword evidence="1" id="KW-0732">Signal</keyword>
<sequence length="305" mass="35385">MFLYITQLIILLIINSFMQINMQELPQKMEKTFANTQFDLNRNLLFDDYARITTESSGLPQQKTQSLIKMQPAITTSSQQTTTIAQQSIHVKPKLSKPKLHQQNIRIIVNQAPYAKFHHTSPIVSSQSLQTELQNPEIYLNQLQSSIKIQKLPGTIIIQDDVANKTSLPNCSHDFQQIAMEFQRKFPAQTARDIREKRLAEMIKRKLIDCDHKTKKNHWQNMVELLAKAKISPSEEEECSNGLVQERIACLNLLSYTCQFIKRDYTFRLIPARVIIQEARIIEDGVTKCVKVIRLIKKHNQPRKF</sequence>
<name>A0A1I8ES46_WUCBA</name>
<accession>A0A1I8ES46</accession>
<organism evidence="2">
    <name type="scientific">Wuchereria bancrofti</name>
    <dbReference type="NCBI Taxonomy" id="6293"/>
    <lineage>
        <taxon>Eukaryota</taxon>
        <taxon>Metazoa</taxon>
        <taxon>Ecdysozoa</taxon>
        <taxon>Nematoda</taxon>
        <taxon>Chromadorea</taxon>
        <taxon>Rhabditida</taxon>
        <taxon>Spirurina</taxon>
        <taxon>Spiruromorpha</taxon>
        <taxon>Filarioidea</taxon>
        <taxon>Onchocercidae</taxon>
        <taxon>Wuchereria</taxon>
    </lineage>
</organism>
<protein>
    <submittedName>
        <fullName evidence="2">Uncharacterized protein</fullName>
    </submittedName>
</protein>
<dbReference type="WBParaSite" id="maker-PairedContig_4502-snap-gene-0.15-mRNA-1">
    <property type="protein sequence ID" value="maker-PairedContig_4502-snap-gene-0.15-mRNA-1"/>
    <property type="gene ID" value="maker-PairedContig_4502-snap-gene-0.15"/>
</dbReference>
<dbReference type="AlphaFoldDB" id="A0A1I8ES46"/>
<evidence type="ECO:0000256" key="1">
    <source>
        <dbReference type="SAM" id="SignalP"/>
    </source>
</evidence>
<evidence type="ECO:0000313" key="2">
    <source>
        <dbReference type="WBParaSite" id="maker-PairedContig_4502-snap-gene-0.15-mRNA-1"/>
    </source>
</evidence>
<proteinExistence type="predicted"/>
<feature type="signal peptide" evidence="1">
    <location>
        <begin position="1"/>
        <end position="23"/>
    </location>
</feature>